<evidence type="ECO:0000256" key="4">
    <source>
        <dbReference type="ARBA" id="ARBA00022989"/>
    </source>
</evidence>
<feature type="transmembrane region" description="Helical" evidence="6">
    <location>
        <begin position="281"/>
        <end position="301"/>
    </location>
</feature>
<dbReference type="GO" id="GO:0022857">
    <property type="term" value="F:transmembrane transporter activity"/>
    <property type="evidence" value="ECO:0007669"/>
    <property type="project" value="TreeGrafter"/>
</dbReference>
<feature type="transmembrane region" description="Helical" evidence="6">
    <location>
        <begin position="747"/>
        <end position="770"/>
    </location>
</feature>
<dbReference type="InterPro" id="IPR025857">
    <property type="entry name" value="MacB_PCD"/>
</dbReference>
<feature type="transmembrane region" description="Helical" evidence="6">
    <location>
        <begin position="375"/>
        <end position="397"/>
    </location>
</feature>
<feature type="domain" description="ABC3 transporter permease C-terminal" evidence="7">
    <location>
        <begin position="665"/>
        <end position="777"/>
    </location>
</feature>
<organism evidence="9 10">
    <name type="scientific">Olivibacter domesticus</name>
    <name type="common">Pseudosphingobacterium domesticum</name>
    <dbReference type="NCBI Taxonomy" id="407022"/>
    <lineage>
        <taxon>Bacteria</taxon>
        <taxon>Pseudomonadati</taxon>
        <taxon>Bacteroidota</taxon>
        <taxon>Sphingobacteriia</taxon>
        <taxon>Sphingobacteriales</taxon>
        <taxon>Sphingobacteriaceae</taxon>
        <taxon>Olivibacter</taxon>
    </lineage>
</organism>
<protein>
    <submittedName>
        <fullName evidence="9">Putative ABC transport system permease protein</fullName>
    </submittedName>
</protein>
<evidence type="ECO:0000256" key="3">
    <source>
        <dbReference type="ARBA" id="ARBA00022692"/>
    </source>
</evidence>
<dbReference type="GO" id="GO:0005886">
    <property type="term" value="C:plasma membrane"/>
    <property type="evidence" value="ECO:0007669"/>
    <property type="project" value="UniProtKB-SubCell"/>
</dbReference>
<evidence type="ECO:0000256" key="2">
    <source>
        <dbReference type="ARBA" id="ARBA00022475"/>
    </source>
</evidence>
<evidence type="ECO:0000256" key="5">
    <source>
        <dbReference type="ARBA" id="ARBA00023136"/>
    </source>
</evidence>
<evidence type="ECO:0000313" key="10">
    <source>
        <dbReference type="Proteomes" id="UP000199421"/>
    </source>
</evidence>
<comment type="subcellular location">
    <subcellularLocation>
        <location evidence="1">Cell membrane</location>
        <topology evidence="1">Multi-pass membrane protein</topology>
    </subcellularLocation>
</comment>
<dbReference type="OrthoDB" id="5933722at2"/>
<proteinExistence type="predicted"/>
<keyword evidence="4 6" id="KW-1133">Transmembrane helix</keyword>
<reference evidence="10" key="1">
    <citation type="submission" date="2016-10" db="EMBL/GenBank/DDBJ databases">
        <authorList>
            <person name="Varghese N."/>
            <person name="Submissions S."/>
        </authorList>
    </citation>
    <scope>NUCLEOTIDE SEQUENCE [LARGE SCALE GENOMIC DNA]</scope>
    <source>
        <strain evidence="10">DSM 18733</strain>
    </source>
</reference>
<dbReference type="Proteomes" id="UP000199421">
    <property type="component" value="Unassembled WGS sequence"/>
</dbReference>
<evidence type="ECO:0000313" key="9">
    <source>
        <dbReference type="EMBL" id="SEK44508.1"/>
    </source>
</evidence>
<feature type="transmembrane region" description="Helical" evidence="6">
    <location>
        <begin position="21"/>
        <end position="41"/>
    </location>
</feature>
<dbReference type="Pfam" id="PF12704">
    <property type="entry name" value="MacB_PCD"/>
    <property type="match status" value="1"/>
</dbReference>
<dbReference type="PANTHER" id="PTHR30572:SF18">
    <property type="entry name" value="ABC-TYPE MACROLIDE FAMILY EXPORT SYSTEM PERMEASE COMPONENT 2"/>
    <property type="match status" value="1"/>
</dbReference>
<evidence type="ECO:0000256" key="6">
    <source>
        <dbReference type="SAM" id="Phobius"/>
    </source>
</evidence>
<feature type="transmembrane region" description="Helical" evidence="6">
    <location>
        <begin position="661"/>
        <end position="686"/>
    </location>
</feature>
<keyword evidence="5 6" id="KW-0472">Membrane</keyword>
<dbReference type="RefSeq" id="WP_093317119.1">
    <property type="nucleotide sequence ID" value="NZ_FOAF01000001.1"/>
</dbReference>
<name>A0A1H7H2P0_OLID1</name>
<keyword evidence="2" id="KW-1003">Cell membrane</keyword>
<evidence type="ECO:0000259" key="7">
    <source>
        <dbReference type="Pfam" id="PF02687"/>
    </source>
</evidence>
<feature type="domain" description="MacB-like periplasmic core" evidence="8">
    <location>
        <begin position="20"/>
        <end position="234"/>
    </location>
</feature>
<gene>
    <name evidence="9" type="ORF">SAMN05661044_00262</name>
</gene>
<dbReference type="PANTHER" id="PTHR30572">
    <property type="entry name" value="MEMBRANE COMPONENT OF TRANSPORTER-RELATED"/>
    <property type="match status" value="1"/>
</dbReference>
<dbReference type="STRING" id="407022.SAMN05661044_00262"/>
<feature type="transmembrane region" description="Helical" evidence="6">
    <location>
        <begin position="337"/>
        <end position="355"/>
    </location>
</feature>
<keyword evidence="3 6" id="KW-0812">Transmembrane</keyword>
<dbReference type="InterPro" id="IPR050250">
    <property type="entry name" value="Macrolide_Exporter_MacB"/>
</dbReference>
<feature type="domain" description="ABC3 transporter permease C-terminal" evidence="7">
    <location>
        <begin position="287"/>
        <end position="398"/>
    </location>
</feature>
<dbReference type="AlphaFoldDB" id="A0A1H7H2P0"/>
<keyword evidence="10" id="KW-1185">Reference proteome</keyword>
<feature type="transmembrane region" description="Helical" evidence="6">
    <location>
        <begin position="418"/>
        <end position="441"/>
    </location>
</feature>
<evidence type="ECO:0000256" key="1">
    <source>
        <dbReference type="ARBA" id="ARBA00004651"/>
    </source>
</evidence>
<feature type="transmembrane region" description="Helical" evidence="6">
    <location>
        <begin position="713"/>
        <end position="732"/>
    </location>
</feature>
<dbReference type="InterPro" id="IPR003838">
    <property type="entry name" value="ABC3_permease_C"/>
</dbReference>
<accession>A0A1H7H2P0</accession>
<dbReference type="Pfam" id="PF02687">
    <property type="entry name" value="FtsX"/>
    <property type="match status" value="2"/>
</dbReference>
<sequence length="784" mass="88852">MIRNYFKIAWRNLWKNKLYSMINMAGLAIGIGACLLIFLFVRYESTYDQHNLNVDRIARLTTTVYTPESDLAFATSPYPLADVLQREYPEVASAVRIESSPAAVRYRNELIRENGFYEVDQSVFSVFTFSFIAGNASDALTAPNTIVLTERIARKYFDTPERAIGNTLRCNDKPYRVTAVVADLPPNVDIRIEGMLSAKFSEITTWSDMDFPLYTFVLFKQQTDLKNFESKLQRIAKQYAQPELDRTWSKDYHLRFLVEELGDVHFSTGKLMDTPKGSKQFNYIFSLLAFFILFIALLNYINLSTAKTVERGKEVGVRKVSGARPLQLIGQFLTESFLLIGLAWAGAITLVLLLIPHFNALLNTGMVFSWQEYGLFLLSMFILTSLLAALYPTLAVIGYQPVEVLKGNWKTSLRGIALCKGIVTIQFVIATAMITGTLVVYRQMEYVTKTDLGFNLGQMLSIRVPTDSIYRSQVNGFYEALQQLPGLEGLTRGSGLQEDDLAMATTFARSKGEKREFMSNYFLIDPNFIPLLQIHLVAGRNLSDSLLRDKEEAFLVNESFVRNMGWKDAIGQPLEGWGHQGKVVGVVKNFFYRSMHNLVEPLVMIYNTFPATAISMKIAPQDLSKVESLWKRFFPDRVIDYSFLDEAYAAKYRKDKVTNQLFNYFTLLAIFVSFLGLYALVAATAARRVKEIGIRKVLGASVTNIVALLSNDFIKLVGLAILIAMPIAWWVMNKWLDDFAYRMEIQWWIFALAALVIVLIALLTVSWQAIRAAAANPVKSLRNE</sequence>
<dbReference type="PROSITE" id="PS51257">
    <property type="entry name" value="PROKAR_LIPOPROTEIN"/>
    <property type="match status" value="1"/>
</dbReference>
<dbReference type="EMBL" id="FOAF01000001">
    <property type="protein sequence ID" value="SEK44508.1"/>
    <property type="molecule type" value="Genomic_DNA"/>
</dbReference>
<evidence type="ECO:0000259" key="8">
    <source>
        <dbReference type="Pfam" id="PF12704"/>
    </source>
</evidence>